<dbReference type="GO" id="GO:0009228">
    <property type="term" value="P:thiamine biosynthetic process"/>
    <property type="evidence" value="ECO:0007669"/>
    <property type="project" value="InterPro"/>
</dbReference>
<dbReference type="Gene3D" id="3.90.650.10">
    <property type="entry name" value="PurM-like C-terminal domain"/>
    <property type="match status" value="1"/>
</dbReference>
<dbReference type="InterPro" id="IPR036676">
    <property type="entry name" value="PurM-like_C_sf"/>
</dbReference>
<dbReference type="InterPro" id="IPR006283">
    <property type="entry name" value="ThiL-like"/>
</dbReference>
<dbReference type="EMBL" id="LIAW01000295">
    <property type="protein sequence ID" value="KRO31170.1"/>
    <property type="molecule type" value="Genomic_DNA"/>
</dbReference>
<dbReference type="CDD" id="cd02194">
    <property type="entry name" value="ThiL"/>
    <property type="match status" value="1"/>
</dbReference>
<dbReference type="PANTHER" id="PTHR30270:SF0">
    <property type="entry name" value="THIAMINE-MONOPHOSPHATE KINASE"/>
    <property type="match status" value="1"/>
</dbReference>
<dbReference type="PANTHER" id="PTHR30270">
    <property type="entry name" value="THIAMINE-MONOPHOSPHATE KINASE"/>
    <property type="match status" value="1"/>
</dbReference>
<feature type="domain" description="PurM-like N-terminal" evidence="1">
    <location>
        <begin position="28"/>
        <end position="139"/>
    </location>
</feature>
<gene>
    <name evidence="2" type="ORF">ABR64_00160</name>
</gene>
<dbReference type="SUPFAM" id="SSF55326">
    <property type="entry name" value="PurM N-terminal domain-like"/>
    <property type="match status" value="1"/>
</dbReference>
<dbReference type="SUPFAM" id="SSF56042">
    <property type="entry name" value="PurM C-terminal domain-like"/>
    <property type="match status" value="1"/>
</dbReference>
<accession>A0A0R2P2E9</accession>
<dbReference type="Pfam" id="PF00586">
    <property type="entry name" value="AIRS"/>
    <property type="match status" value="1"/>
</dbReference>
<feature type="non-terminal residue" evidence="2">
    <location>
        <position position="224"/>
    </location>
</feature>
<protein>
    <recommendedName>
        <fullName evidence="1">PurM-like N-terminal domain-containing protein</fullName>
    </recommendedName>
</protein>
<organism evidence="2 3">
    <name type="scientific">Actinobacteria bacterium BACL2 MAG-121001-bin67</name>
    <dbReference type="NCBI Taxonomy" id="1655572"/>
    <lineage>
        <taxon>Bacteria</taxon>
        <taxon>Bacillati</taxon>
        <taxon>Actinomycetota</taxon>
        <taxon>Actinomycetes</taxon>
        <taxon>Actinomycetes incertae sedis</taxon>
        <taxon>ac1 cluster</taxon>
    </lineage>
</organism>
<dbReference type="GO" id="GO:0009030">
    <property type="term" value="F:thiamine-phosphate kinase activity"/>
    <property type="evidence" value="ECO:0007669"/>
    <property type="project" value="InterPro"/>
</dbReference>
<evidence type="ECO:0000259" key="1">
    <source>
        <dbReference type="Pfam" id="PF00586"/>
    </source>
</evidence>
<dbReference type="AlphaFoldDB" id="A0A0R2P2E9"/>
<dbReference type="InterPro" id="IPR016188">
    <property type="entry name" value="PurM-like_N"/>
</dbReference>
<dbReference type="Gene3D" id="3.30.1330.10">
    <property type="entry name" value="PurM-like, N-terminal domain"/>
    <property type="match status" value="1"/>
</dbReference>
<name>A0A0R2P2E9_9ACTN</name>
<comment type="caution">
    <text evidence="2">The sequence shown here is derived from an EMBL/GenBank/DDBJ whole genome shotgun (WGS) entry which is preliminary data.</text>
</comment>
<evidence type="ECO:0000313" key="3">
    <source>
        <dbReference type="Proteomes" id="UP000053349"/>
    </source>
</evidence>
<dbReference type="Proteomes" id="UP000053349">
    <property type="component" value="Unassembled WGS sequence"/>
</dbReference>
<sequence>MREDEVLKNVRAIFDYGQSDSALIVGNGDDGAVLSARSELTVLASDMAVEGIHFNFAWSSAMQVGRKVSAANLADICAMGAWPEYFLVALAFPARFAGQVVELAQGIKAECQRVGVKVIGGDLSRSNEVVISISAVGRVKRPILRGGAKVGDKLFISNLPGFSAAGLSLLKSSSDNQSAAANRARLAHLAPDLEYDKYRKSYEHLSSAIDTSDGLVIDASRIAA</sequence>
<evidence type="ECO:0000313" key="2">
    <source>
        <dbReference type="EMBL" id="KRO31170.1"/>
    </source>
</evidence>
<dbReference type="InterPro" id="IPR036921">
    <property type="entry name" value="PurM-like_N_sf"/>
</dbReference>
<proteinExistence type="predicted"/>
<reference evidence="2 3" key="1">
    <citation type="submission" date="2015-10" db="EMBL/GenBank/DDBJ databases">
        <title>Metagenome-Assembled Genomes uncover a global brackish microbiome.</title>
        <authorList>
            <person name="Hugerth L.W."/>
            <person name="Larsson J."/>
            <person name="Alneberg J."/>
            <person name="Lindh M.V."/>
            <person name="Legrand C."/>
            <person name="Pinhassi J."/>
            <person name="Andersson A.F."/>
        </authorList>
    </citation>
    <scope>NUCLEOTIDE SEQUENCE [LARGE SCALE GENOMIC DNA]</scope>
    <source>
        <strain evidence="2">BACL2 MAG-121001-bin67</strain>
    </source>
</reference>